<proteinExistence type="predicted"/>
<reference evidence="3" key="1">
    <citation type="journal article" date="2015" name="PLoS Genet.">
        <title>Genome Sequence and Transcriptome Analyses of Chrysochromulina tobin: Metabolic Tools for Enhanced Algal Fitness in the Prominent Order Prymnesiales (Haptophyceae).</title>
        <authorList>
            <person name="Hovde B.T."/>
            <person name="Deodato C.R."/>
            <person name="Hunsperger H.M."/>
            <person name="Ryken S.A."/>
            <person name="Yost W."/>
            <person name="Jha R.K."/>
            <person name="Patterson J."/>
            <person name="Monnat R.J. Jr."/>
            <person name="Barlow S.B."/>
            <person name="Starkenburg S.R."/>
            <person name="Cattolico R.A."/>
        </authorList>
    </citation>
    <scope>NUCLEOTIDE SEQUENCE</scope>
    <source>
        <strain evidence="3">CCMP291</strain>
    </source>
</reference>
<dbReference type="EMBL" id="JWZX01003335">
    <property type="protein sequence ID" value="KOO21779.1"/>
    <property type="molecule type" value="Genomic_DNA"/>
</dbReference>
<dbReference type="Proteomes" id="UP000037460">
    <property type="component" value="Unassembled WGS sequence"/>
</dbReference>
<keyword evidence="3" id="KW-1185">Reference proteome</keyword>
<protein>
    <submittedName>
        <fullName evidence="2">Uncharacterized protein</fullName>
    </submittedName>
</protein>
<organism evidence="2 3">
    <name type="scientific">Chrysochromulina tobinii</name>
    <dbReference type="NCBI Taxonomy" id="1460289"/>
    <lineage>
        <taxon>Eukaryota</taxon>
        <taxon>Haptista</taxon>
        <taxon>Haptophyta</taxon>
        <taxon>Prymnesiophyceae</taxon>
        <taxon>Prymnesiales</taxon>
        <taxon>Chrysochromulinaceae</taxon>
        <taxon>Chrysochromulina</taxon>
    </lineage>
</organism>
<dbReference type="AlphaFoldDB" id="A0A0M0J585"/>
<comment type="caution">
    <text evidence="2">The sequence shown here is derived from an EMBL/GenBank/DDBJ whole genome shotgun (WGS) entry which is preliminary data.</text>
</comment>
<feature type="signal peptide" evidence="1">
    <location>
        <begin position="1"/>
        <end position="19"/>
    </location>
</feature>
<evidence type="ECO:0000313" key="3">
    <source>
        <dbReference type="Proteomes" id="UP000037460"/>
    </source>
</evidence>
<gene>
    <name evidence="2" type="ORF">Ctob_002825</name>
</gene>
<sequence length="136" mass="14206">MALLVSALALNAFVLMGPAVSPVRTTGAVMIADDAKAKAAWLAKQNAPSFGPKDAAKTRDAAPPAGAAGAAVRYAAPPGKAYGQPQIAGLTVAQIYKKQAKAKKDYEGKAVERCEDRTGKGWDTKSRYWPIGTPHL</sequence>
<name>A0A0M0J585_9EUKA</name>
<keyword evidence="1" id="KW-0732">Signal</keyword>
<feature type="chain" id="PRO_5005601420" evidence="1">
    <location>
        <begin position="20"/>
        <end position="136"/>
    </location>
</feature>
<accession>A0A0M0J585</accession>
<evidence type="ECO:0000256" key="1">
    <source>
        <dbReference type="SAM" id="SignalP"/>
    </source>
</evidence>
<evidence type="ECO:0000313" key="2">
    <source>
        <dbReference type="EMBL" id="KOO21779.1"/>
    </source>
</evidence>